<dbReference type="EMBL" id="VSWC01000080">
    <property type="protein sequence ID" value="KAA1092914.1"/>
    <property type="molecule type" value="Genomic_DNA"/>
</dbReference>
<sequence>MKNQLSRLIKNQLKLNQTLKTKNNNNLLTTTTKPNTISFIGSKLANTINSITNNNWINLDIKHTHTNWKTNPLRTTTTTEQQQHPLNAQLIIIVFDPITEYHLLKQQLTLIKNIHQPLLILLDSPIPADLLKPILFQKEPFLALNHNTILFIDSQAALDAIHHFDHDNQAAIDRIRNSGLLELRQAIHTALQPRPPSSSAQQKDAPNRLRPALSLAELALDLAEEKVLSIVEETQTASTRLAQYHRRLQRLQNLARSVQGPGSSEPSALKSPLFKLLISRLGFFRSLFSPDLVGTRASVLLDQLYLDQIEKNLIFQAGQIQIIKQKADEVIGELLRDPILARYRTETMVNDVLRSRATDHDLFLLDQQHDVSSEKKEMGSVRIFEQHKRRLLGPGGPVQALQTKATRMSGNTVFLGLGIAALSLASHPPLLLLFPALPSPLPSLPSPALPAFLALAALSFAQKSWSKSVRSFGQDLDRWNRNLHHHLLVRSFVLSSYLRVSV</sequence>
<reference evidence="3 4" key="1">
    <citation type="submission" date="2019-05" db="EMBL/GenBank/DDBJ databases">
        <title>Emergence of the Ug99 lineage of the wheat stem rust pathogen through somatic hybridization.</title>
        <authorList>
            <person name="Li F."/>
            <person name="Upadhyaya N.M."/>
            <person name="Sperschneider J."/>
            <person name="Matny O."/>
            <person name="Nguyen-Phuc H."/>
            <person name="Mago R."/>
            <person name="Raley C."/>
            <person name="Miller M.E."/>
            <person name="Silverstein K.A.T."/>
            <person name="Henningsen E."/>
            <person name="Hirsch C.D."/>
            <person name="Visser B."/>
            <person name="Pretorius Z.A."/>
            <person name="Steffenson B.J."/>
            <person name="Schwessinger B."/>
            <person name="Dodds P.N."/>
            <person name="Figueroa M."/>
        </authorList>
    </citation>
    <scope>NUCLEOTIDE SEQUENCE [LARGE SCALE GENOMIC DNA]</scope>
    <source>
        <strain evidence="1">21-0</strain>
        <strain evidence="2 4">Ug99</strain>
    </source>
</reference>
<evidence type="ECO:0000313" key="3">
    <source>
        <dbReference type="Proteomes" id="UP000324748"/>
    </source>
</evidence>
<proteinExistence type="predicted"/>
<organism evidence="2 4">
    <name type="scientific">Puccinia graminis f. sp. tritici</name>
    <dbReference type="NCBI Taxonomy" id="56615"/>
    <lineage>
        <taxon>Eukaryota</taxon>
        <taxon>Fungi</taxon>
        <taxon>Dikarya</taxon>
        <taxon>Basidiomycota</taxon>
        <taxon>Pucciniomycotina</taxon>
        <taxon>Pucciniomycetes</taxon>
        <taxon>Pucciniales</taxon>
        <taxon>Pucciniaceae</taxon>
        <taxon>Puccinia</taxon>
    </lineage>
</organism>
<keyword evidence="3" id="KW-1185">Reference proteome</keyword>
<name>A0A5B0QS46_PUCGR</name>
<dbReference type="Proteomes" id="UP000324748">
    <property type="component" value="Unassembled WGS sequence"/>
</dbReference>
<comment type="caution">
    <text evidence="2">The sequence shown here is derived from an EMBL/GenBank/DDBJ whole genome shotgun (WGS) entry which is preliminary data.</text>
</comment>
<evidence type="ECO:0000313" key="1">
    <source>
        <dbReference type="EMBL" id="KAA1092914.1"/>
    </source>
</evidence>
<dbReference type="EMBL" id="VDEP01000272">
    <property type="protein sequence ID" value="KAA1115753.1"/>
    <property type="molecule type" value="Genomic_DNA"/>
</dbReference>
<dbReference type="Proteomes" id="UP000325313">
    <property type="component" value="Unassembled WGS sequence"/>
</dbReference>
<dbReference type="OrthoDB" id="10378395at2759"/>
<evidence type="ECO:0000313" key="2">
    <source>
        <dbReference type="EMBL" id="KAA1115753.1"/>
    </source>
</evidence>
<dbReference type="AlphaFoldDB" id="A0A5B0QS46"/>
<accession>A0A5B0QS46</accession>
<evidence type="ECO:0000313" key="4">
    <source>
        <dbReference type="Proteomes" id="UP000325313"/>
    </source>
</evidence>
<gene>
    <name evidence="1" type="ORF">PGT21_017985</name>
    <name evidence="2" type="ORF">PGTUg99_030336</name>
</gene>
<protein>
    <submittedName>
        <fullName evidence="2">Uncharacterized protein</fullName>
    </submittedName>
</protein>